<dbReference type="Gene3D" id="1.10.8.60">
    <property type="match status" value="1"/>
</dbReference>
<dbReference type="InterPro" id="IPR005790">
    <property type="entry name" value="DNA_polIII_delta"/>
</dbReference>
<evidence type="ECO:0000259" key="9">
    <source>
        <dbReference type="Pfam" id="PF06144"/>
    </source>
</evidence>
<reference evidence="11 12" key="1">
    <citation type="submission" date="2023-03" db="EMBL/GenBank/DDBJ databases">
        <title>Strain YYF002 represents a novel species in the genus Winogradskyella isolated from seawater.</title>
        <authorList>
            <person name="Fu Z.-Y."/>
        </authorList>
    </citation>
    <scope>NUCLEOTIDE SEQUENCE [LARGE SCALE GENOMIC DNA]</scope>
    <source>
        <strain evidence="11 12">YYF002</strain>
    </source>
</reference>
<dbReference type="InterPro" id="IPR027417">
    <property type="entry name" value="P-loop_NTPase"/>
</dbReference>
<feature type="domain" description="DNA polymerase III delta N-terminal" evidence="9">
    <location>
        <begin position="20"/>
        <end position="134"/>
    </location>
</feature>
<dbReference type="InterPro" id="IPR008921">
    <property type="entry name" value="DNA_pol3_clamp-load_cplx_C"/>
</dbReference>
<keyword evidence="4 11" id="KW-0548">Nucleotidyltransferase</keyword>
<evidence type="ECO:0000256" key="4">
    <source>
        <dbReference type="ARBA" id="ARBA00022695"/>
    </source>
</evidence>
<comment type="catalytic activity">
    <reaction evidence="8">
        <text>DNA(n) + a 2'-deoxyribonucleoside 5'-triphosphate = DNA(n+1) + diphosphate</text>
        <dbReference type="Rhea" id="RHEA:22508"/>
        <dbReference type="Rhea" id="RHEA-COMP:17339"/>
        <dbReference type="Rhea" id="RHEA-COMP:17340"/>
        <dbReference type="ChEBI" id="CHEBI:33019"/>
        <dbReference type="ChEBI" id="CHEBI:61560"/>
        <dbReference type="ChEBI" id="CHEBI:173112"/>
        <dbReference type="EC" id="2.7.7.7"/>
    </reaction>
</comment>
<dbReference type="RefSeq" id="WP_278004916.1">
    <property type="nucleotide sequence ID" value="NZ_JARSBN010000003.1"/>
</dbReference>
<evidence type="ECO:0000256" key="5">
    <source>
        <dbReference type="ARBA" id="ARBA00022705"/>
    </source>
</evidence>
<dbReference type="InterPro" id="IPR010372">
    <property type="entry name" value="DNA_pol3_delta_N"/>
</dbReference>
<protein>
    <recommendedName>
        <fullName evidence="2">DNA polymerase III subunit delta</fullName>
        <ecNumber evidence="1">2.7.7.7</ecNumber>
    </recommendedName>
</protein>
<evidence type="ECO:0000313" key="11">
    <source>
        <dbReference type="EMBL" id="MDG4715457.1"/>
    </source>
</evidence>
<proteinExistence type="inferred from homology"/>
<comment type="caution">
    <text evidence="11">The sequence shown here is derived from an EMBL/GenBank/DDBJ whole genome shotgun (WGS) entry which is preliminary data.</text>
</comment>
<evidence type="ECO:0000256" key="2">
    <source>
        <dbReference type="ARBA" id="ARBA00017703"/>
    </source>
</evidence>
<dbReference type="InterPro" id="IPR048466">
    <property type="entry name" value="DNA_pol3_delta-like_C"/>
</dbReference>
<dbReference type="PANTHER" id="PTHR34388">
    <property type="entry name" value="DNA POLYMERASE III SUBUNIT DELTA"/>
    <property type="match status" value="1"/>
</dbReference>
<keyword evidence="6" id="KW-0239">DNA-directed DNA polymerase</keyword>
<dbReference type="Pfam" id="PF06144">
    <property type="entry name" value="DNA_pol3_delta"/>
    <property type="match status" value="1"/>
</dbReference>
<feature type="domain" description="DNA polymerase III delta subunit-like C-terminal" evidence="10">
    <location>
        <begin position="212"/>
        <end position="314"/>
    </location>
</feature>
<organism evidence="11 12">
    <name type="scientific">Winogradskyella marincola</name>
    <dbReference type="NCBI Taxonomy" id="3037795"/>
    <lineage>
        <taxon>Bacteria</taxon>
        <taxon>Pseudomonadati</taxon>
        <taxon>Bacteroidota</taxon>
        <taxon>Flavobacteriia</taxon>
        <taxon>Flavobacteriales</taxon>
        <taxon>Flavobacteriaceae</taxon>
        <taxon>Winogradskyella</taxon>
    </lineage>
</organism>
<accession>A0ABT6G0J4</accession>
<dbReference type="Proteomes" id="UP001529085">
    <property type="component" value="Unassembled WGS sequence"/>
</dbReference>
<evidence type="ECO:0000256" key="7">
    <source>
        <dbReference type="ARBA" id="ARBA00034754"/>
    </source>
</evidence>
<evidence type="ECO:0000256" key="1">
    <source>
        <dbReference type="ARBA" id="ARBA00012417"/>
    </source>
</evidence>
<evidence type="ECO:0000256" key="8">
    <source>
        <dbReference type="ARBA" id="ARBA00049244"/>
    </source>
</evidence>
<dbReference type="Gene3D" id="1.20.272.10">
    <property type="match status" value="1"/>
</dbReference>
<dbReference type="Pfam" id="PF21694">
    <property type="entry name" value="DNA_pol3_delta_C"/>
    <property type="match status" value="1"/>
</dbReference>
<keyword evidence="5" id="KW-0235">DNA replication</keyword>
<keyword evidence="3 11" id="KW-0808">Transferase</keyword>
<dbReference type="EMBL" id="JARSBN010000003">
    <property type="protein sequence ID" value="MDG4715457.1"/>
    <property type="molecule type" value="Genomic_DNA"/>
</dbReference>
<evidence type="ECO:0000256" key="6">
    <source>
        <dbReference type="ARBA" id="ARBA00022932"/>
    </source>
</evidence>
<evidence type="ECO:0000313" key="12">
    <source>
        <dbReference type="Proteomes" id="UP001529085"/>
    </source>
</evidence>
<name>A0ABT6G0J4_9FLAO</name>
<dbReference type="GO" id="GO:0003887">
    <property type="term" value="F:DNA-directed DNA polymerase activity"/>
    <property type="evidence" value="ECO:0007669"/>
    <property type="project" value="UniProtKB-EC"/>
</dbReference>
<gene>
    <name evidence="11" type="primary">holA</name>
    <name evidence="11" type="ORF">P7122_06215</name>
</gene>
<comment type="similarity">
    <text evidence="7">Belongs to the DNA polymerase HolA subunit family.</text>
</comment>
<dbReference type="SUPFAM" id="SSF48019">
    <property type="entry name" value="post-AAA+ oligomerization domain-like"/>
    <property type="match status" value="1"/>
</dbReference>
<dbReference type="PANTHER" id="PTHR34388:SF1">
    <property type="entry name" value="DNA POLYMERASE III SUBUNIT DELTA"/>
    <property type="match status" value="1"/>
</dbReference>
<sequence>MDEVKALVEDLKKGQIKPIYFLMGEEAYYIDKISDFIEDNLLDEAEKGFNQMVLYGRDVTIDDIVSNAKRYPMMAERQVVIVKEAQDLSRTIEKLASYAENPQPTTVLVVNYKYKKIDKRKALYKAINKNGSVVFESKKLYDNQVPDWIRRVLKGHGYDISPKAAQMLVEFLGTDLSKVNNELDKLKIVLPKGTQITPEHIEENIGISKDFNNFELRKAVGERNIVKAHQIAKYFADNPKDNPMVVTVALLFNFFSQLLHLHGMTDKNPRSVASALRVNPYFVNEYLTAARNYPMKKVSAVVALLREFDVKSKGVGANAVPQGDLLRELLVRIMG</sequence>
<dbReference type="SUPFAM" id="SSF52540">
    <property type="entry name" value="P-loop containing nucleoside triphosphate hydrolases"/>
    <property type="match status" value="1"/>
</dbReference>
<evidence type="ECO:0000259" key="10">
    <source>
        <dbReference type="Pfam" id="PF21694"/>
    </source>
</evidence>
<dbReference type="Gene3D" id="3.40.50.300">
    <property type="entry name" value="P-loop containing nucleotide triphosphate hydrolases"/>
    <property type="match status" value="1"/>
</dbReference>
<dbReference type="EC" id="2.7.7.7" evidence="1"/>
<keyword evidence="12" id="KW-1185">Reference proteome</keyword>
<evidence type="ECO:0000256" key="3">
    <source>
        <dbReference type="ARBA" id="ARBA00022679"/>
    </source>
</evidence>
<dbReference type="NCBIfam" id="TIGR01128">
    <property type="entry name" value="holA"/>
    <property type="match status" value="1"/>
</dbReference>